<feature type="compositionally biased region" description="Low complexity" evidence="1">
    <location>
        <begin position="641"/>
        <end position="659"/>
    </location>
</feature>
<protein>
    <submittedName>
        <fullName evidence="2">Uncharacterized protein</fullName>
    </submittedName>
</protein>
<sequence length="681" mass="73948">MACPIVVEEGQAGLAGIDHSTPLVMPDARSALLQKSHQSDGAPLLTLYVGTKEVTFDDPEEFAFAQELIRTAPFLAGDAADWGNVGWPKASAMLEALLEEGIIRLARGEMREDRHDNKVMPSPLPTAPMTRPRSWIDADSLMAHLTGTALDPAYLELVVPIFRTGHVFLDRDGRQVGEANVFPASARLNIATDWRGCPYAGNRYQADKPMNVTALRAMRVHWRQIMALAAQMRARYLVRFPQAQSGWTVGDVERLAVCALALPSYMMLRCDAPVANGDLHPALSNLFRVTDGLRMVMHQMLFLPLYEKMMLPDVPITPAEILDYADRNYSFHSDHGVCAGPRFMIEDMLAVLLDGAAPRGGFDANLDAELAPVLNLIEPAIDYAMLGLQAYGAVFSLWPAMTRAYEHLHLSLGGKEDAGGSRAREIAQRFEAHFAALNHRSFLANEEWRAHREAVYDDMFARCHAAVSRSAPPESLSAMLAPDASVCGGRAQDVLAAAVAAHLGYGGGKIAENFAAIVMGFLARGQRIVALAERIQRDTAALLHRPAPSHRLTLRHLNLHNVLMGEDVRTVPFLPDELARLFGVEIHVDAETIEIRERPNSAPTPNSPEIKPVNITVLKTPNRKGTHMKIKTNLRAGQGGADSSAIDTSTSSQNQNGKTSSGGGGGGGGGGKVVYTRCAGY</sequence>
<proteinExistence type="predicted"/>
<comment type="caution">
    <text evidence="2">The sequence shown here is derived from an EMBL/GenBank/DDBJ whole genome shotgun (WGS) entry which is preliminary data.</text>
</comment>
<feature type="compositionally biased region" description="Gly residues" evidence="1">
    <location>
        <begin position="660"/>
        <end position="671"/>
    </location>
</feature>
<dbReference type="EMBL" id="JACIJP010000005">
    <property type="protein sequence ID" value="MBB6125029.1"/>
    <property type="molecule type" value="Genomic_DNA"/>
</dbReference>
<organism evidence="2 3">
    <name type="scientific">Sphingobium subterraneum</name>
    <dbReference type="NCBI Taxonomy" id="627688"/>
    <lineage>
        <taxon>Bacteria</taxon>
        <taxon>Pseudomonadati</taxon>
        <taxon>Pseudomonadota</taxon>
        <taxon>Alphaproteobacteria</taxon>
        <taxon>Sphingomonadales</taxon>
        <taxon>Sphingomonadaceae</taxon>
        <taxon>Sphingobium</taxon>
    </lineage>
</organism>
<feature type="region of interest" description="Disordered" evidence="1">
    <location>
        <begin position="632"/>
        <end position="671"/>
    </location>
</feature>
<evidence type="ECO:0000313" key="3">
    <source>
        <dbReference type="Proteomes" id="UP000552700"/>
    </source>
</evidence>
<name>A0A841J1H9_9SPHN</name>
<keyword evidence="3" id="KW-1185">Reference proteome</keyword>
<evidence type="ECO:0000256" key="1">
    <source>
        <dbReference type="SAM" id="MobiDB-lite"/>
    </source>
</evidence>
<dbReference type="RefSeq" id="WP_184081341.1">
    <property type="nucleotide sequence ID" value="NZ_JACIJP010000005.1"/>
</dbReference>
<dbReference type="Proteomes" id="UP000552700">
    <property type="component" value="Unassembled WGS sequence"/>
</dbReference>
<evidence type="ECO:0000313" key="2">
    <source>
        <dbReference type="EMBL" id="MBB6125029.1"/>
    </source>
</evidence>
<accession>A0A841J1H9</accession>
<reference evidence="2 3" key="1">
    <citation type="submission" date="2020-08" db="EMBL/GenBank/DDBJ databases">
        <title>Genomic Encyclopedia of Type Strains, Phase IV (KMG-IV): sequencing the most valuable type-strain genomes for metagenomic binning, comparative biology and taxonomic classification.</title>
        <authorList>
            <person name="Goeker M."/>
        </authorList>
    </citation>
    <scope>NUCLEOTIDE SEQUENCE [LARGE SCALE GENOMIC DNA]</scope>
    <source>
        <strain evidence="2 3">DSM 102255</strain>
    </source>
</reference>
<dbReference type="AlphaFoldDB" id="A0A841J1H9"/>
<gene>
    <name evidence="2" type="ORF">FHS92_002786</name>
</gene>